<gene>
    <name evidence="1" type="ORF">EV215_0212</name>
</gene>
<evidence type="ECO:0008006" key="3">
    <source>
        <dbReference type="Google" id="ProtNLM"/>
    </source>
</evidence>
<dbReference type="Proteomes" id="UP000294678">
    <property type="component" value="Unassembled WGS sequence"/>
</dbReference>
<sequence>MKKLFFTIILTIFIISCGNNTPKQPVIERDPVVGETKILRTRPVDEPSWTSSVYKAAKDFPEYELFVGISAYSGNERDATKLAEQDAIQKVINYLGTYGENNLKKVFSSSGVDYVDIAEASQEKVTQIAKNFASGIKTLETYLEEGERYSTKQIWEKYFKIYVLYGVEKTDFNSARNRIIQAQKEVLLEKSRTERNAEAKEAMEKAIEELDALTK</sequence>
<organism evidence="1 2">
    <name type="scientific">Hypnocyclicus thermotrophus</name>
    <dbReference type="NCBI Taxonomy" id="1627895"/>
    <lineage>
        <taxon>Bacteria</taxon>
        <taxon>Fusobacteriati</taxon>
        <taxon>Fusobacteriota</taxon>
        <taxon>Fusobacteriia</taxon>
        <taxon>Fusobacteriales</taxon>
        <taxon>Fusobacteriaceae</taxon>
        <taxon>Hypnocyclicus</taxon>
    </lineage>
</organism>
<reference evidence="1 2" key="1">
    <citation type="submission" date="2019-03" db="EMBL/GenBank/DDBJ databases">
        <title>Genomic Encyclopedia of Type Strains, Phase IV (KMG-IV): sequencing the most valuable type-strain genomes for metagenomic binning, comparative biology and taxonomic classification.</title>
        <authorList>
            <person name="Goeker M."/>
        </authorList>
    </citation>
    <scope>NUCLEOTIDE SEQUENCE [LARGE SCALE GENOMIC DNA]</scope>
    <source>
        <strain evidence="1 2">DSM 100055</strain>
    </source>
</reference>
<comment type="caution">
    <text evidence="1">The sequence shown here is derived from an EMBL/GenBank/DDBJ whole genome shotgun (WGS) entry which is preliminary data.</text>
</comment>
<dbReference type="PROSITE" id="PS51257">
    <property type="entry name" value="PROKAR_LIPOPROTEIN"/>
    <property type="match status" value="1"/>
</dbReference>
<proteinExistence type="predicted"/>
<evidence type="ECO:0000313" key="2">
    <source>
        <dbReference type="Proteomes" id="UP000294678"/>
    </source>
</evidence>
<dbReference type="RefSeq" id="WP_134112032.1">
    <property type="nucleotide sequence ID" value="NZ_SOBG01000001.1"/>
</dbReference>
<protein>
    <recommendedName>
        <fullName evidence="3">LPP20 lipoprotein</fullName>
    </recommendedName>
</protein>
<dbReference type="EMBL" id="SOBG01000001">
    <property type="protein sequence ID" value="TDT72408.1"/>
    <property type="molecule type" value="Genomic_DNA"/>
</dbReference>
<keyword evidence="2" id="KW-1185">Reference proteome</keyword>
<dbReference type="AlphaFoldDB" id="A0AA46E120"/>
<accession>A0AA46E120</accession>
<name>A0AA46E120_9FUSO</name>
<evidence type="ECO:0000313" key="1">
    <source>
        <dbReference type="EMBL" id="TDT72408.1"/>
    </source>
</evidence>